<proteinExistence type="inferred from homology"/>
<dbReference type="OrthoDB" id="9806955at2"/>
<comment type="subcellular location">
    <subcellularLocation>
        <location evidence="6 9">Cytoplasm</location>
    </subcellularLocation>
</comment>
<dbReference type="Proteomes" id="UP000324646">
    <property type="component" value="Chromosome"/>
</dbReference>
<keyword evidence="3 6" id="KW-0369">Histidine metabolism</keyword>
<dbReference type="SUPFAM" id="SSF48557">
    <property type="entry name" value="L-aspartase-like"/>
    <property type="match status" value="1"/>
</dbReference>
<dbReference type="Gene3D" id="1.20.200.10">
    <property type="entry name" value="Fumarase/aspartase (Central domain)"/>
    <property type="match status" value="1"/>
</dbReference>
<comment type="pathway">
    <text evidence="1 6 8">Amino-acid degradation; L-histidine degradation into L-glutamate; N-formimidoyl-L-glutamate from L-histidine: step 1/3.</text>
</comment>
<dbReference type="InterPro" id="IPR022313">
    <property type="entry name" value="Phe/His_NH3-lyase_AS"/>
</dbReference>
<keyword evidence="11" id="KW-1185">Reference proteome</keyword>
<dbReference type="GO" id="GO:0004397">
    <property type="term" value="F:histidine ammonia-lyase activity"/>
    <property type="evidence" value="ECO:0007669"/>
    <property type="project" value="UniProtKB-UniRule"/>
</dbReference>
<dbReference type="NCBIfam" id="TIGR01225">
    <property type="entry name" value="hutH"/>
    <property type="match status" value="1"/>
</dbReference>
<dbReference type="EMBL" id="CP042243">
    <property type="protein sequence ID" value="QEK11069.1"/>
    <property type="molecule type" value="Genomic_DNA"/>
</dbReference>
<accession>A0A5C0SDQ0</accession>
<name>A0A5C0SDQ0_CRATE</name>
<evidence type="ECO:0000256" key="6">
    <source>
        <dbReference type="HAMAP-Rule" id="MF_00229"/>
    </source>
</evidence>
<evidence type="ECO:0000256" key="5">
    <source>
        <dbReference type="ARBA" id="ARBA00049269"/>
    </source>
</evidence>
<dbReference type="CDD" id="cd00332">
    <property type="entry name" value="PAL-HAL"/>
    <property type="match status" value="1"/>
</dbReference>
<dbReference type="HAMAP" id="MF_00229">
    <property type="entry name" value="His_ammonia_lyase"/>
    <property type="match status" value="1"/>
</dbReference>
<evidence type="ECO:0000313" key="10">
    <source>
        <dbReference type="EMBL" id="QEK11069.1"/>
    </source>
</evidence>
<dbReference type="GO" id="GO:0019556">
    <property type="term" value="P:L-histidine catabolic process to glutamate and formamide"/>
    <property type="evidence" value="ECO:0007669"/>
    <property type="project" value="UniProtKB-UniPathway"/>
</dbReference>
<evidence type="ECO:0000256" key="4">
    <source>
        <dbReference type="ARBA" id="ARBA00023239"/>
    </source>
</evidence>
<evidence type="ECO:0000256" key="7">
    <source>
        <dbReference type="RuleBase" id="RU003954"/>
    </source>
</evidence>
<dbReference type="GO" id="GO:0005737">
    <property type="term" value="C:cytoplasm"/>
    <property type="evidence" value="ECO:0007669"/>
    <property type="project" value="UniProtKB-SubCell"/>
</dbReference>
<evidence type="ECO:0000256" key="9">
    <source>
        <dbReference type="RuleBase" id="RU004480"/>
    </source>
</evidence>
<evidence type="ECO:0000256" key="3">
    <source>
        <dbReference type="ARBA" id="ARBA00022808"/>
    </source>
</evidence>
<dbReference type="InterPro" id="IPR005921">
    <property type="entry name" value="HutH"/>
</dbReference>
<comment type="similarity">
    <text evidence="6 7">Belongs to the PAL/histidase family.</text>
</comment>
<protein>
    <recommendedName>
        <fullName evidence="2 6">Histidine ammonia-lyase</fullName>
        <shortName evidence="6">Histidase</shortName>
        <ecNumber evidence="2 6">4.3.1.3</ecNumber>
    </recommendedName>
</protein>
<evidence type="ECO:0000256" key="1">
    <source>
        <dbReference type="ARBA" id="ARBA00005113"/>
    </source>
</evidence>
<dbReference type="InterPro" id="IPR001106">
    <property type="entry name" value="Aromatic_Lyase"/>
</dbReference>
<feature type="cross-link" description="5-imidazolinone (Ala-Gly)" evidence="6">
    <location>
        <begin position="143"/>
        <end position="145"/>
    </location>
</feature>
<dbReference type="AlphaFoldDB" id="A0A5C0SDQ0"/>
<dbReference type="PROSITE" id="PS00488">
    <property type="entry name" value="PAL_HISTIDASE"/>
    <property type="match status" value="1"/>
</dbReference>
<dbReference type="RefSeq" id="WP_148808144.1">
    <property type="nucleotide sequence ID" value="NZ_CP042243.1"/>
</dbReference>
<evidence type="ECO:0000256" key="8">
    <source>
        <dbReference type="RuleBase" id="RU004479"/>
    </source>
</evidence>
<dbReference type="UniPathway" id="UPA00379">
    <property type="reaction ID" value="UER00549"/>
</dbReference>
<sequence length="508" mass="55202">MKVICVNGNSLTLEDLVKVSRENYKVELAKEAIERVSKSREAVDEFVEEGKVIYGITTGFGKFSDVLISKDQTKELQRNLIVSDCCGVGKPYSEEIVRAAMLLRVNALAKGFSGIRLSTLNVLIKMLNKGVHPVVPEKGSVGASGDLCPLAHIVLVMLGEGEAFYQGKRMKGFEAMKDAGIETVELIAKEGLALINGTCVLTAVGALAAYDAKMVAKLSDISAAMTVEALNGIVDAYDKRVHEVRPHEGQINCAQNMLNLLAGSKSTTRQGEIRVQDAYTLRCIPQIHGASRDAIDYVIKKVTIELNSATDNPLIFSEDKEVISGGNFHGQPMALVFDFLSIAIAELANVAERRIERLVNPALSRLPAFLVKNGGLNDGLMIPQYVAAALVSENKVLAHPACVDSIPTCANQEDHVSMGSISARQSREILNNVMHVLGIELMTAAQAIEFGAKEKLGKGTKVAYAKVREYVEPVENDRVFHIDMHECYKLVASHELVKAVEEEIGELK</sequence>
<dbReference type="GO" id="GO:0019557">
    <property type="term" value="P:L-histidine catabolic process to glutamate and formate"/>
    <property type="evidence" value="ECO:0007669"/>
    <property type="project" value="UniProtKB-UniPathway"/>
</dbReference>
<dbReference type="FunFam" id="1.20.200.10:FF:000003">
    <property type="entry name" value="Histidine ammonia-lyase"/>
    <property type="match status" value="1"/>
</dbReference>
<dbReference type="KEGG" id="crs:FQB35_01075"/>
<reference evidence="10 11" key="1">
    <citation type="submission" date="2019-07" db="EMBL/GenBank/DDBJ databases">
        <title>Complete genome of Crassaminicella thermophila SY095.</title>
        <authorList>
            <person name="Li X."/>
        </authorList>
    </citation>
    <scope>NUCLEOTIDE SEQUENCE [LARGE SCALE GENOMIC DNA]</scope>
    <source>
        <strain evidence="10 11">SY095</strain>
    </source>
</reference>
<evidence type="ECO:0000313" key="11">
    <source>
        <dbReference type="Proteomes" id="UP000324646"/>
    </source>
</evidence>
<feature type="modified residue" description="2,3-didehydroalanine (Ser)" evidence="6">
    <location>
        <position position="144"/>
    </location>
</feature>
<organism evidence="10 11">
    <name type="scientific">Crassaminicella thermophila</name>
    <dbReference type="NCBI Taxonomy" id="2599308"/>
    <lineage>
        <taxon>Bacteria</taxon>
        <taxon>Bacillati</taxon>
        <taxon>Bacillota</taxon>
        <taxon>Clostridia</taxon>
        <taxon>Eubacteriales</taxon>
        <taxon>Clostridiaceae</taxon>
        <taxon>Crassaminicella</taxon>
    </lineage>
</organism>
<dbReference type="InterPro" id="IPR024083">
    <property type="entry name" value="Fumarase/histidase_N"/>
</dbReference>
<keyword evidence="4 6" id="KW-0456">Lyase</keyword>
<dbReference type="PANTHER" id="PTHR10362">
    <property type="entry name" value="HISTIDINE AMMONIA-LYASE"/>
    <property type="match status" value="1"/>
</dbReference>
<gene>
    <name evidence="6 10" type="primary">hutH</name>
    <name evidence="10" type="ORF">FQB35_01075</name>
</gene>
<comment type="catalytic activity">
    <reaction evidence="5 6 8">
        <text>L-histidine = trans-urocanate + NH4(+)</text>
        <dbReference type="Rhea" id="RHEA:21232"/>
        <dbReference type="ChEBI" id="CHEBI:17771"/>
        <dbReference type="ChEBI" id="CHEBI:28938"/>
        <dbReference type="ChEBI" id="CHEBI:57595"/>
        <dbReference type="EC" id="4.3.1.3"/>
    </reaction>
</comment>
<dbReference type="InterPro" id="IPR008948">
    <property type="entry name" value="L-Aspartase-like"/>
</dbReference>
<dbReference type="FunFam" id="1.10.275.10:FF:000005">
    <property type="entry name" value="Histidine ammonia-lyase"/>
    <property type="match status" value="1"/>
</dbReference>
<comment type="PTM">
    <text evidence="6">Contains an active site 4-methylidene-imidazol-5-one (MIO), which is formed autocatalytically by cyclization and dehydration of residues Ala-Ser-Gly.</text>
</comment>
<dbReference type="EC" id="4.3.1.3" evidence="2 6"/>
<keyword evidence="6" id="KW-0963">Cytoplasm</keyword>
<dbReference type="Gene3D" id="1.10.275.10">
    <property type="entry name" value="Fumarase/aspartase (N-terminal domain)"/>
    <property type="match status" value="1"/>
</dbReference>
<evidence type="ECO:0000256" key="2">
    <source>
        <dbReference type="ARBA" id="ARBA00012994"/>
    </source>
</evidence>
<dbReference type="NCBIfam" id="NF006871">
    <property type="entry name" value="PRK09367.1"/>
    <property type="match status" value="1"/>
</dbReference>
<dbReference type="Pfam" id="PF00221">
    <property type="entry name" value="Lyase_aromatic"/>
    <property type="match status" value="1"/>
</dbReference>